<dbReference type="EMBL" id="WJQU01000002">
    <property type="protein sequence ID" value="KAJ6640664.1"/>
    <property type="molecule type" value="Genomic_DNA"/>
</dbReference>
<dbReference type="PROSITE" id="PS00233">
    <property type="entry name" value="CHIT_BIND_RR_1"/>
    <property type="match status" value="1"/>
</dbReference>
<comment type="caution">
    <text evidence="3">The sequence shown here is derived from an EMBL/GenBank/DDBJ whole genome shotgun (WGS) entry which is preliminary data.</text>
</comment>
<dbReference type="PRINTS" id="PR00947">
    <property type="entry name" value="CUTICLE"/>
</dbReference>
<sequence>MDALACCALAAPLDDAKNAQVLRYENDNIGVDGYKFAYETSDGVARQEQGELKNAGTDHAAIAVRGTISWVAADGQQYTLNYIADENGYQPEAAHLPKA</sequence>
<reference evidence="3" key="1">
    <citation type="submission" date="2022-07" db="EMBL/GenBank/DDBJ databases">
        <authorList>
            <person name="Trinca V."/>
            <person name="Uliana J.V.C."/>
            <person name="Torres T.T."/>
            <person name="Ward R.J."/>
            <person name="Monesi N."/>
        </authorList>
    </citation>
    <scope>NUCLEOTIDE SEQUENCE</scope>
    <source>
        <strain evidence="3">HSMRA1968</strain>
        <tissue evidence="3">Whole embryos</tissue>
    </source>
</reference>
<evidence type="ECO:0000313" key="3">
    <source>
        <dbReference type="EMBL" id="KAJ6640664.1"/>
    </source>
</evidence>
<accession>A0A9Q0S162</accession>
<dbReference type="InterPro" id="IPR031311">
    <property type="entry name" value="CHIT_BIND_RR_consensus"/>
</dbReference>
<evidence type="ECO:0000313" key="4">
    <source>
        <dbReference type="Proteomes" id="UP001151699"/>
    </source>
</evidence>
<dbReference type="OrthoDB" id="7255276at2759"/>
<dbReference type="InterPro" id="IPR000618">
    <property type="entry name" value="Insect_cuticle"/>
</dbReference>
<gene>
    <name evidence="3" type="primary">CP12_4</name>
    <name evidence="3" type="ORF">Bhyg_05595</name>
</gene>
<dbReference type="PROSITE" id="PS51155">
    <property type="entry name" value="CHIT_BIND_RR_2"/>
    <property type="match status" value="1"/>
</dbReference>
<proteinExistence type="predicted"/>
<dbReference type="Pfam" id="PF00379">
    <property type="entry name" value="Chitin_bind_4"/>
    <property type="match status" value="1"/>
</dbReference>
<dbReference type="PANTHER" id="PTHR10380">
    <property type="entry name" value="CUTICLE PROTEIN"/>
    <property type="match status" value="1"/>
</dbReference>
<organism evidence="3 4">
    <name type="scientific">Pseudolycoriella hygida</name>
    <dbReference type="NCBI Taxonomy" id="35572"/>
    <lineage>
        <taxon>Eukaryota</taxon>
        <taxon>Metazoa</taxon>
        <taxon>Ecdysozoa</taxon>
        <taxon>Arthropoda</taxon>
        <taxon>Hexapoda</taxon>
        <taxon>Insecta</taxon>
        <taxon>Pterygota</taxon>
        <taxon>Neoptera</taxon>
        <taxon>Endopterygota</taxon>
        <taxon>Diptera</taxon>
        <taxon>Nematocera</taxon>
        <taxon>Sciaroidea</taxon>
        <taxon>Sciaridae</taxon>
        <taxon>Pseudolycoriella</taxon>
    </lineage>
</organism>
<dbReference type="GO" id="GO:0008010">
    <property type="term" value="F:structural constituent of chitin-based larval cuticle"/>
    <property type="evidence" value="ECO:0007669"/>
    <property type="project" value="TreeGrafter"/>
</dbReference>
<evidence type="ECO:0000256" key="1">
    <source>
        <dbReference type="ARBA" id="ARBA00022460"/>
    </source>
</evidence>
<dbReference type="Proteomes" id="UP001151699">
    <property type="component" value="Chromosome B"/>
</dbReference>
<dbReference type="AlphaFoldDB" id="A0A9Q0S162"/>
<dbReference type="InterPro" id="IPR050468">
    <property type="entry name" value="Cuticle_Struct_Prot"/>
</dbReference>
<name>A0A9Q0S162_9DIPT</name>
<keyword evidence="4" id="KW-1185">Reference proteome</keyword>
<protein>
    <submittedName>
        <fullName evidence="3">Flexible cuticle protein 12</fullName>
    </submittedName>
</protein>
<dbReference type="PANTHER" id="PTHR10380:SF218">
    <property type="entry name" value="ADULT CUTICLE PROTEIN 65AA-RELATED"/>
    <property type="match status" value="1"/>
</dbReference>
<evidence type="ECO:0000256" key="2">
    <source>
        <dbReference type="PROSITE-ProRule" id="PRU00497"/>
    </source>
</evidence>
<keyword evidence="1 2" id="KW-0193">Cuticle</keyword>
<dbReference type="GO" id="GO:0062129">
    <property type="term" value="C:chitin-based extracellular matrix"/>
    <property type="evidence" value="ECO:0007669"/>
    <property type="project" value="TreeGrafter"/>
</dbReference>